<dbReference type="InterPro" id="IPR013341">
    <property type="entry name" value="Mandelate_racemase_N_dom"/>
</dbReference>
<dbReference type="InterPro" id="IPR046945">
    <property type="entry name" value="RHMD-like"/>
</dbReference>
<keyword evidence="3" id="KW-0460">Magnesium</keyword>
<dbReference type="Gene3D" id="3.30.390.10">
    <property type="entry name" value="Enolase-like, N-terminal domain"/>
    <property type="match status" value="1"/>
</dbReference>
<dbReference type="SFLD" id="SFLDG00179">
    <property type="entry name" value="mandelate_racemase"/>
    <property type="match status" value="1"/>
</dbReference>
<dbReference type="GO" id="GO:0009063">
    <property type="term" value="P:amino acid catabolic process"/>
    <property type="evidence" value="ECO:0007669"/>
    <property type="project" value="InterPro"/>
</dbReference>
<dbReference type="InterPro" id="IPR036849">
    <property type="entry name" value="Enolase-like_C_sf"/>
</dbReference>
<protein>
    <submittedName>
        <fullName evidence="6">Mandelate racemase/muconate lactonizing enzyme family protein</fullName>
    </submittedName>
</protein>
<gene>
    <name evidence="6" type="ORF">F4Y08_14245</name>
</gene>
<dbReference type="CDD" id="cd03316">
    <property type="entry name" value="MR_like"/>
    <property type="match status" value="1"/>
</dbReference>
<dbReference type="AlphaFoldDB" id="A0A6B1DUS5"/>
<proteinExistence type="predicted"/>
<comment type="cofactor">
    <cofactor evidence="1">
        <name>Mg(2+)</name>
        <dbReference type="ChEBI" id="CHEBI:18420"/>
    </cofactor>
</comment>
<dbReference type="PROSITE" id="PS00908">
    <property type="entry name" value="MR_MLE_1"/>
    <property type="match status" value="1"/>
</dbReference>
<dbReference type="SUPFAM" id="SSF54826">
    <property type="entry name" value="Enolase N-terminal domain-like"/>
    <property type="match status" value="1"/>
</dbReference>
<dbReference type="SUPFAM" id="SSF51604">
    <property type="entry name" value="Enolase C-terminal domain-like"/>
    <property type="match status" value="1"/>
</dbReference>
<evidence type="ECO:0000256" key="3">
    <source>
        <dbReference type="ARBA" id="ARBA00022842"/>
    </source>
</evidence>
<sequence>MFGSGYGHGGRKQRRSQGPPAGGRKPGGSGSLGCGEGDRNRMSHMRIRTVKAIYPRWNRPLSNAWQSHFWQIVVVVTTDCGRTGYGYGGGGEPAVQVVNSHLSRFLKGRTLEGVDDIRAAWQALYRASLPYGRGGIAMMALSGVDLALWDLLGRARNQPVCELLGGGRVPGVRAYASGLAFETYRDMGFEAVKVFHHWREPADYDRTEALIARAREVMGPEALVMLDCYMSWNAETAVEMRERLAPYNVYWFEDILTPDHKRELAELKPRLAPVLSAGGEHEFTLDGYRALARADSLDIWQPDVTWCGGLTGALDILALARNMGIPVCLHRGGEPWGLHLIAGSDCLALAELVGPDRPDGTVQTWEGFPELVDGRLHVADRSGFGVEPDPVLLA</sequence>
<evidence type="ECO:0000256" key="1">
    <source>
        <dbReference type="ARBA" id="ARBA00001946"/>
    </source>
</evidence>
<dbReference type="InterPro" id="IPR029017">
    <property type="entry name" value="Enolase-like_N"/>
</dbReference>
<reference evidence="6" key="1">
    <citation type="submission" date="2019-09" db="EMBL/GenBank/DDBJ databases">
        <title>Characterisation of the sponge microbiome using genome-centric metagenomics.</title>
        <authorList>
            <person name="Engelberts J.P."/>
            <person name="Robbins S.J."/>
            <person name="De Goeij J.M."/>
            <person name="Aranda M."/>
            <person name="Bell S.C."/>
            <person name="Webster N.S."/>
        </authorList>
    </citation>
    <scope>NUCLEOTIDE SEQUENCE</scope>
    <source>
        <strain evidence="6">SB0662_bin_9</strain>
    </source>
</reference>
<dbReference type="Pfam" id="PF02746">
    <property type="entry name" value="MR_MLE_N"/>
    <property type="match status" value="1"/>
</dbReference>
<dbReference type="SFLD" id="SFLDS00001">
    <property type="entry name" value="Enolase"/>
    <property type="match status" value="1"/>
</dbReference>
<name>A0A6B1DUS5_9CHLR</name>
<feature type="compositionally biased region" description="Gly residues" evidence="4">
    <location>
        <begin position="20"/>
        <end position="35"/>
    </location>
</feature>
<dbReference type="PANTHER" id="PTHR13794">
    <property type="entry name" value="ENOLASE SUPERFAMILY, MANDELATE RACEMASE"/>
    <property type="match status" value="1"/>
</dbReference>
<dbReference type="SMART" id="SM00922">
    <property type="entry name" value="MR_MLE"/>
    <property type="match status" value="1"/>
</dbReference>
<evidence type="ECO:0000256" key="2">
    <source>
        <dbReference type="ARBA" id="ARBA00022723"/>
    </source>
</evidence>
<feature type="domain" description="Mandelate racemase/muconate lactonizing enzyme C-terminal" evidence="5">
    <location>
        <begin position="172"/>
        <end position="274"/>
    </location>
</feature>
<keyword evidence="2" id="KW-0479">Metal-binding</keyword>
<dbReference type="GO" id="GO:0016052">
    <property type="term" value="P:carbohydrate catabolic process"/>
    <property type="evidence" value="ECO:0007669"/>
    <property type="project" value="TreeGrafter"/>
</dbReference>
<dbReference type="InterPro" id="IPR013342">
    <property type="entry name" value="Mandelate_racemase_C"/>
</dbReference>
<dbReference type="InterPro" id="IPR018110">
    <property type="entry name" value="Mandel_Rmase/mucon_lact_enz_CS"/>
</dbReference>
<dbReference type="GO" id="GO:0000287">
    <property type="term" value="F:magnesium ion binding"/>
    <property type="evidence" value="ECO:0007669"/>
    <property type="project" value="TreeGrafter"/>
</dbReference>
<evidence type="ECO:0000259" key="5">
    <source>
        <dbReference type="SMART" id="SM00922"/>
    </source>
</evidence>
<organism evidence="6">
    <name type="scientific">Caldilineaceae bacterium SB0662_bin_9</name>
    <dbReference type="NCBI Taxonomy" id="2605258"/>
    <lineage>
        <taxon>Bacteria</taxon>
        <taxon>Bacillati</taxon>
        <taxon>Chloroflexota</taxon>
        <taxon>Caldilineae</taxon>
        <taxon>Caldilineales</taxon>
        <taxon>Caldilineaceae</taxon>
    </lineage>
</organism>
<dbReference type="PANTHER" id="PTHR13794:SF58">
    <property type="entry name" value="MITOCHONDRIAL ENOLASE SUPERFAMILY MEMBER 1"/>
    <property type="match status" value="1"/>
</dbReference>
<dbReference type="GO" id="GO:0016836">
    <property type="term" value="F:hydro-lyase activity"/>
    <property type="evidence" value="ECO:0007669"/>
    <property type="project" value="TreeGrafter"/>
</dbReference>
<dbReference type="Gene3D" id="3.20.20.120">
    <property type="entry name" value="Enolase-like C-terminal domain"/>
    <property type="match status" value="1"/>
</dbReference>
<evidence type="ECO:0000313" key="6">
    <source>
        <dbReference type="EMBL" id="MYD91469.1"/>
    </source>
</evidence>
<dbReference type="Pfam" id="PF13378">
    <property type="entry name" value="MR_MLE_C"/>
    <property type="match status" value="1"/>
</dbReference>
<feature type="region of interest" description="Disordered" evidence="4">
    <location>
        <begin position="1"/>
        <end position="39"/>
    </location>
</feature>
<accession>A0A6B1DUS5</accession>
<dbReference type="InterPro" id="IPR029065">
    <property type="entry name" value="Enolase_C-like"/>
</dbReference>
<comment type="caution">
    <text evidence="6">The sequence shown here is derived from an EMBL/GenBank/DDBJ whole genome shotgun (WGS) entry which is preliminary data.</text>
</comment>
<dbReference type="EMBL" id="VXPY01000097">
    <property type="protein sequence ID" value="MYD91469.1"/>
    <property type="molecule type" value="Genomic_DNA"/>
</dbReference>
<evidence type="ECO:0000256" key="4">
    <source>
        <dbReference type="SAM" id="MobiDB-lite"/>
    </source>
</evidence>